<keyword evidence="2 5" id="KW-0812">Transmembrane</keyword>
<dbReference type="PANTHER" id="PTHR11863">
    <property type="entry name" value="STEROL DESATURASE"/>
    <property type="match status" value="1"/>
</dbReference>
<keyword evidence="3 5" id="KW-1133">Transmembrane helix</keyword>
<proteinExistence type="predicted"/>
<comment type="subcellular location">
    <subcellularLocation>
        <location evidence="1">Membrane</location>
    </subcellularLocation>
</comment>
<evidence type="ECO:0000259" key="6">
    <source>
        <dbReference type="Pfam" id="PF04116"/>
    </source>
</evidence>
<accession>A0A9N8EET4</accession>
<dbReference type="GO" id="GO:0005506">
    <property type="term" value="F:iron ion binding"/>
    <property type="evidence" value="ECO:0007669"/>
    <property type="project" value="InterPro"/>
</dbReference>
<sequence>MSVINDAYAGPSWERLTTQQNLLGVAGYLVVVVMGFSFVTNRLADESNPKLPVRGKHLDDLNKYDKLYQKVNKVLLVPWVLLGLRCAWYDPSMLWEMKDASPISVLLPMPLYFIIYDFFYTTIHMLLHLKGVYAYVHKHHHRQKAPSRGSEDAVNVHPIEFCLGRLSNIITLYLVCRVAKFHIIGFNLVQLIYTTGSTFSHSRHDITISLGPLKIWTSRDHDVHHRIPNKNFGRFIKLWDWIYCTYRPYSDSEPINPKAQLNPATGKSYEYEKLNAKKQT</sequence>
<evidence type="ECO:0000256" key="3">
    <source>
        <dbReference type="ARBA" id="ARBA00022989"/>
    </source>
</evidence>
<dbReference type="GO" id="GO:0004497">
    <property type="term" value="F:monooxygenase activity"/>
    <property type="evidence" value="ECO:0007669"/>
    <property type="project" value="UniProtKB-KW"/>
</dbReference>
<evidence type="ECO:0000313" key="8">
    <source>
        <dbReference type="Proteomes" id="UP001153069"/>
    </source>
</evidence>
<evidence type="ECO:0000256" key="1">
    <source>
        <dbReference type="ARBA" id="ARBA00004370"/>
    </source>
</evidence>
<feature type="transmembrane region" description="Helical" evidence="5">
    <location>
        <begin position="22"/>
        <end position="44"/>
    </location>
</feature>
<dbReference type="InterPro" id="IPR050307">
    <property type="entry name" value="Sterol_Desaturase_Related"/>
</dbReference>
<evidence type="ECO:0000256" key="5">
    <source>
        <dbReference type="SAM" id="Phobius"/>
    </source>
</evidence>
<dbReference type="GO" id="GO:0008610">
    <property type="term" value="P:lipid biosynthetic process"/>
    <property type="evidence" value="ECO:0007669"/>
    <property type="project" value="InterPro"/>
</dbReference>
<evidence type="ECO:0000313" key="7">
    <source>
        <dbReference type="EMBL" id="CAB9519468.1"/>
    </source>
</evidence>
<name>A0A9N8EET4_9STRA</name>
<organism evidence="7 8">
    <name type="scientific">Seminavis robusta</name>
    <dbReference type="NCBI Taxonomy" id="568900"/>
    <lineage>
        <taxon>Eukaryota</taxon>
        <taxon>Sar</taxon>
        <taxon>Stramenopiles</taxon>
        <taxon>Ochrophyta</taxon>
        <taxon>Bacillariophyta</taxon>
        <taxon>Bacillariophyceae</taxon>
        <taxon>Bacillariophycidae</taxon>
        <taxon>Naviculales</taxon>
        <taxon>Naviculaceae</taxon>
        <taxon>Seminavis</taxon>
    </lineage>
</organism>
<feature type="transmembrane region" description="Helical" evidence="5">
    <location>
        <begin position="111"/>
        <end position="136"/>
    </location>
</feature>
<dbReference type="AlphaFoldDB" id="A0A9N8EET4"/>
<gene>
    <name evidence="7" type="ORF">SEMRO_1019_G232010.1</name>
</gene>
<keyword evidence="4 5" id="KW-0472">Membrane</keyword>
<feature type="domain" description="Fatty acid hydroxylase" evidence="6">
    <location>
        <begin position="110"/>
        <end position="245"/>
    </location>
</feature>
<dbReference type="OrthoDB" id="37258at2759"/>
<keyword evidence="7" id="KW-0503">Monooxygenase</keyword>
<keyword evidence="8" id="KW-1185">Reference proteome</keyword>
<evidence type="ECO:0000256" key="4">
    <source>
        <dbReference type="ARBA" id="ARBA00023136"/>
    </source>
</evidence>
<comment type="caution">
    <text evidence="7">The sequence shown here is derived from an EMBL/GenBank/DDBJ whole genome shotgun (WGS) entry which is preliminary data.</text>
</comment>
<keyword evidence="7" id="KW-0560">Oxidoreductase</keyword>
<dbReference type="GO" id="GO:0016020">
    <property type="term" value="C:membrane"/>
    <property type="evidence" value="ECO:0007669"/>
    <property type="project" value="UniProtKB-SubCell"/>
</dbReference>
<reference evidence="7" key="1">
    <citation type="submission" date="2020-06" db="EMBL/GenBank/DDBJ databases">
        <authorList>
            <consortium name="Plant Systems Biology data submission"/>
        </authorList>
    </citation>
    <scope>NUCLEOTIDE SEQUENCE</scope>
    <source>
        <strain evidence="7">D6</strain>
    </source>
</reference>
<dbReference type="EMBL" id="CAICTM010001017">
    <property type="protein sequence ID" value="CAB9519468.1"/>
    <property type="molecule type" value="Genomic_DNA"/>
</dbReference>
<dbReference type="InterPro" id="IPR006694">
    <property type="entry name" value="Fatty_acid_hydroxylase"/>
</dbReference>
<dbReference type="Pfam" id="PF04116">
    <property type="entry name" value="FA_hydroxylase"/>
    <property type="match status" value="1"/>
</dbReference>
<dbReference type="Proteomes" id="UP001153069">
    <property type="component" value="Unassembled WGS sequence"/>
</dbReference>
<evidence type="ECO:0000256" key="2">
    <source>
        <dbReference type="ARBA" id="ARBA00022692"/>
    </source>
</evidence>
<protein>
    <submittedName>
        <fullName evidence="7">Methylsterol monooxygenase</fullName>
    </submittedName>
</protein>